<sequence length="185" mass="21044">MCIRWTGIAIAEKGMEHRSELPIGLHESENQSATWICWPSLTHPFWGSLRNKLTSNHGANARIRNHHMKEERAGWPLSFSPPDYHCRYIVNREPGSVLPRALLHSARGWKLDLTQRILLTRPRGRLKVSHSPNLQPTGDGAHGNWVIAKPLESEWSSGYSKQNIFEMAGMTSRVNGYKSRSLQCL</sequence>
<gene>
    <name evidence="1" type="ORF">PSTT_03255</name>
</gene>
<keyword evidence="2" id="KW-1185">Reference proteome</keyword>
<comment type="caution">
    <text evidence="1">The sequence shown here is derived from an EMBL/GenBank/DDBJ whole genome shotgun (WGS) entry which is preliminary data.</text>
</comment>
<reference evidence="1" key="1">
    <citation type="submission" date="2017-12" db="EMBL/GenBank/DDBJ databases">
        <title>Gene loss provides genomic basis for host adaptation in cereal stripe rust fungi.</title>
        <authorList>
            <person name="Xia C."/>
        </authorList>
    </citation>
    <scope>NUCLEOTIDE SEQUENCE [LARGE SCALE GENOMIC DNA]</scope>
    <source>
        <strain evidence="1">93-210</strain>
    </source>
</reference>
<organism evidence="1 2">
    <name type="scientific">Puccinia striiformis</name>
    <dbReference type="NCBI Taxonomy" id="27350"/>
    <lineage>
        <taxon>Eukaryota</taxon>
        <taxon>Fungi</taxon>
        <taxon>Dikarya</taxon>
        <taxon>Basidiomycota</taxon>
        <taxon>Pucciniomycotina</taxon>
        <taxon>Pucciniomycetes</taxon>
        <taxon>Pucciniales</taxon>
        <taxon>Pucciniaceae</taxon>
        <taxon>Puccinia</taxon>
    </lineage>
</organism>
<evidence type="ECO:0000313" key="1">
    <source>
        <dbReference type="EMBL" id="POW13970.1"/>
    </source>
</evidence>
<dbReference type="EMBL" id="PKSL01000021">
    <property type="protein sequence ID" value="POW13970.1"/>
    <property type="molecule type" value="Genomic_DNA"/>
</dbReference>
<protein>
    <submittedName>
        <fullName evidence="1">Uncharacterized protein</fullName>
    </submittedName>
</protein>
<name>A0A2S4VWV4_9BASI</name>
<accession>A0A2S4VWV4</accession>
<proteinExistence type="predicted"/>
<dbReference type="Proteomes" id="UP000239156">
    <property type="component" value="Unassembled WGS sequence"/>
</dbReference>
<evidence type="ECO:0000313" key="2">
    <source>
        <dbReference type="Proteomes" id="UP000239156"/>
    </source>
</evidence>
<dbReference type="VEuPathDB" id="FungiDB:PSTT_03255"/>
<dbReference type="AlphaFoldDB" id="A0A2S4VWV4"/>